<dbReference type="InterPro" id="IPR001647">
    <property type="entry name" value="HTH_TetR"/>
</dbReference>
<keyword evidence="5" id="KW-1185">Reference proteome</keyword>
<dbReference type="Proteomes" id="UP001191082">
    <property type="component" value="Unassembled WGS sequence"/>
</dbReference>
<dbReference type="PROSITE" id="PS50977">
    <property type="entry name" value="HTH_TETR_2"/>
    <property type="match status" value="1"/>
</dbReference>
<sequence>MSDEKPTGKTATIEALLDAADELFAEKGPNSVTVREISQRANVNHGLVHRHFGSKETLLDQVLERHVRAFTKLMSNVSDSNDIVPDLMRELQENRPSFVRLLAFLMLERREALQIAPRPGGVASFARALQGPGIDEEDTRKLAAIMSAFLYGWQLFREFAVTAAGCETDLRGMDDDVERILAGVLGRALKQSASTTT</sequence>
<dbReference type="PANTHER" id="PTHR30055">
    <property type="entry name" value="HTH-TYPE TRANSCRIPTIONAL REGULATOR RUTR"/>
    <property type="match status" value="1"/>
</dbReference>
<dbReference type="SUPFAM" id="SSF46689">
    <property type="entry name" value="Homeodomain-like"/>
    <property type="match status" value="1"/>
</dbReference>
<keyword evidence="1 2" id="KW-0238">DNA-binding</keyword>
<dbReference type="Pfam" id="PF00440">
    <property type="entry name" value="TetR_N"/>
    <property type="match status" value="1"/>
</dbReference>
<dbReference type="InterPro" id="IPR050109">
    <property type="entry name" value="HTH-type_TetR-like_transc_reg"/>
</dbReference>
<comment type="caution">
    <text evidence="4">The sequence shown here is derived from an EMBL/GenBank/DDBJ whole genome shotgun (WGS) entry which is preliminary data.</text>
</comment>
<protein>
    <submittedName>
        <fullName evidence="4">TetR/AcrR family transcriptional regulator</fullName>
    </submittedName>
</protein>
<evidence type="ECO:0000259" key="3">
    <source>
        <dbReference type="PROSITE" id="PS50977"/>
    </source>
</evidence>
<proteinExistence type="predicted"/>
<evidence type="ECO:0000313" key="4">
    <source>
        <dbReference type="EMBL" id="TMV09292.1"/>
    </source>
</evidence>
<evidence type="ECO:0000256" key="1">
    <source>
        <dbReference type="ARBA" id="ARBA00023125"/>
    </source>
</evidence>
<organism evidence="4 5">
    <name type="scientific">Arenibacterium halophilum</name>
    <dbReference type="NCBI Taxonomy" id="2583821"/>
    <lineage>
        <taxon>Bacteria</taxon>
        <taxon>Pseudomonadati</taxon>
        <taxon>Pseudomonadota</taxon>
        <taxon>Alphaproteobacteria</taxon>
        <taxon>Rhodobacterales</taxon>
        <taxon>Paracoccaceae</taxon>
        <taxon>Arenibacterium</taxon>
    </lineage>
</organism>
<dbReference type="RefSeq" id="WP_138865564.1">
    <property type="nucleotide sequence ID" value="NZ_VCPC01000005.1"/>
</dbReference>
<dbReference type="InterPro" id="IPR023772">
    <property type="entry name" value="DNA-bd_HTH_TetR-type_CS"/>
</dbReference>
<feature type="domain" description="HTH tetR-type" evidence="3">
    <location>
        <begin position="10"/>
        <end position="70"/>
    </location>
</feature>
<evidence type="ECO:0000256" key="2">
    <source>
        <dbReference type="PROSITE-ProRule" id="PRU00335"/>
    </source>
</evidence>
<evidence type="ECO:0000313" key="5">
    <source>
        <dbReference type="Proteomes" id="UP001191082"/>
    </source>
</evidence>
<reference evidence="4 5" key="1">
    <citation type="submission" date="2019-05" db="EMBL/GenBank/DDBJ databases">
        <title>Marivita sp. nov. isolated from sea sediment.</title>
        <authorList>
            <person name="Kim W."/>
        </authorList>
    </citation>
    <scope>NUCLEOTIDE SEQUENCE [LARGE SCALE GENOMIC DNA]</scope>
    <source>
        <strain evidence="4 5">CAU 1492</strain>
    </source>
</reference>
<dbReference type="EMBL" id="VCPC01000005">
    <property type="protein sequence ID" value="TMV09292.1"/>
    <property type="molecule type" value="Genomic_DNA"/>
</dbReference>
<feature type="DNA-binding region" description="H-T-H motif" evidence="2">
    <location>
        <begin position="33"/>
        <end position="52"/>
    </location>
</feature>
<dbReference type="Gene3D" id="1.10.357.10">
    <property type="entry name" value="Tetracycline Repressor, domain 2"/>
    <property type="match status" value="1"/>
</dbReference>
<name>A0ABY2X348_9RHOB</name>
<dbReference type="PANTHER" id="PTHR30055:SF153">
    <property type="entry name" value="HTH-TYPE TRANSCRIPTIONAL REPRESSOR RV3405C"/>
    <property type="match status" value="1"/>
</dbReference>
<gene>
    <name evidence="4" type="ORF">FGK64_19600</name>
</gene>
<dbReference type="PROSITE" id="PS01081">
    <property type="entry name" value="HTH_TETR_1"/>
    <property type="match status" value="1"/>
</dbReference>
<accession>A0ABY2X348</accession>
<dbReference type="InterPro" id="IPR009057">
    <property type="entry name" value="Homeodomain-like_sf"/>
</dbReference>
<dbReference type="PRINTS" id="PR00455">
    <property type="entry name" value="HTHTETR"/>
</dbReference>